<evidence type="ECO:0000313" key="10">
    <source>
        <dbReference type="Proteomes" id="UP000536909"/>
    </source>
</evidence>
<feature type="domain" description="Carbohydrate kinase FGGY C-terminal" evidence="6">
    <location>
        <begin position="290"/>
        <end position="455"/>
    </location>
</feature>
<keyword evidence="10" id="KW-1185">Reference proteome</keyword>
<dbReference type="NCBIfam" id="NF008187">
    <property type="entry name" value="PRK10939.1"/>
    <property type="match status" value="1"/>
</dbReference>
<evidence type="ECO:0000256" key="4">
    <source>
        <dbReference type="ARBA" id="ARBA00022777"/>
    </source>
</evidence>
<dbReference type="InterPro" id="IPR018484">
    <property type="entry name" value="FGGY_N"/>
</dbReference>
<evidence type="ECO:0000259" key="6">
    <source>
        <dbReference type="Pfam" id="PF02782"/>
    </source>
</evidence>
<dbReference type="EMBL" id="JACHFV010000001">
    <property type="protein sequence ID" value="MBB5293495.1"/>
    <property type="molecule type" value="Genomic_DNA"/>
</dbReference>
<dbReference type="EC" id="2.7.1.189" evidence="8"/>
<evidence type="ECO:0000313" key="8">
    <source>
        <dbReference type="EMBL" id="TLK32192.1"/>
    </source>
</evidence>
<comment type="similarity">
    <text evidence="1">Belongs to the FGGY kinase family.</text>
</comment>
<dbReference type="GO" id="GO:0071518">
    <property type="term" value="F:autoinducer-2 kinase activity"/>
    <property type="evidence" value="ECO:0007669"/>
    <property type="project" value="InterPro"/>
</dbReference>
<protein>
    <submittedName>
        <fullName evidence="7">Autoinducer 2 (AI-2) kinase</fullName>
        <ecNumber evidence="7">2.7.1.-</ecNumber>
    </submittedName>
    <submittedName>
        <fullName evidence="8">Autoinducer-2 kinase</fullName>
        <ecNumber evidence="8">2.7.1.189</ecNumber>
    </submittedName>
</protein>
<dbReference type="Gene3D" id="3.30.420.40">
    <property type="match status" value="2"/>
</dbReference>
<accession>A0AAJ5F610</accession>
<evidence type="ECO:0000256" key="1">
    <source>
        <dbReference type="ARBA" id="ARBA00009156"/>
    </source>
</evidence>
<dbReference type="InterPro" id="IPR050406">
    <property type="entry name" value="FGGY_Carb_Kinase"/>
</dbReference>
<keyword evidence="4 8" id="KW-0418">Kinase</keyword>
<evidence type="ECO:0000256" key="2">
    <source>
        <dbReference type="ARBA" id="ARBA00022490"/>
    </source>
</evidence>
<organism evidence="8 9">
    <name type="scientific">Deinococcus metallilatus</name>
    <dbReference type="NCBI Taxonomy" id="1211322"/>
    <lineage>
        <taxon>Bacteria</taxon>
        <taxon>Thermotogati</taxon>
        <taxon>Deinococcota</taxon>
        <taxon>Deinococci</taxon>
        <taxon>Deinococcales</taxon>
        <taxon>Deinococcaceae</taxon>
        <taxon>Deinococcus</taxon>
    </lineage>
</organism>
<dbReference type="SUPFAM" id="SSF53067">
    <property type="entry name" value="Actin-like ATPase domain"/>
    <property type="match status" value="2"/>
</dbReference>
<dbReference type="InterPro" id="IPR018485">
    <property type="entry name" value="FGGY_C"/>
</dbReference>
<keyword evidence="2" id="KW-0963">Cytoplasm</keyword>
<evidence type="ECO:0000313" key="7">
    <source>
        <dbReference type="EMBL" id="MBB5293495.1"/>
    </source>
</evidence>
<evidence type="ECO:0000259" key="5">
    <source>
        <dbReference type="Pfam" id="PF00370"/>
    </source>
</evidence>
<dbReference type="PANTHER" id="PTHR43095">
    <property type="entry name" value="SUGAR KINASE"/>
    <property type="match status" value="1"/>
</dbReference>
<evidence type="ECO:0000256" key="3">
    <source>
        <dbReference type="ARBA" id="ARBA00022679"/>
    </source>
</evidence>
<dbReference type="Proteomes" id="UP000308000">
    <property type="component" value="Unassembled WGS sequence"/>
</dbReference>
<dbReference type="PANTHER" id="PTHR43095:SF1">
    <property type="entry name" value="AUTOINDUCER-2 KINASE"/>
    <property type="match status" value="1"/>
</dbReference>
<dbReference type="EMBL" id="VBRC01000001">
    <property type="protein sequence ID" value="TLK32192.1"/>
    <property type="molecule type" value="Genomic_DNA"/>
</dbReference>
<feature type="domain" description="Carbohydrate kinase FGGY N-terminal" evidence="5">
    <location>
        <begin position="6"/>
        <end position="249"/>
    </location>
</feature>
<sequence length="519" mass="56616">MSGSLLAIDAGTGSVRAVLFTPEGEQRAVASQEWTHEGDGTPGVMNFAVERNWRLICDCIRQVMQRGGVSADQVLAVSASSMREAIVLYDRDGREIWACANVDARAADQVRFLQQQHTDLEQQTYRESGQTYALSAIPRLLWIKQHQPELFARVHRLSMLSDWVLYRLSGALASDPSNACTSGMFSLRRRDWSTLGLERLGLPTDIFPPVVEAGTAFAEVSPQAARDTGLHAGTPVVMGGGDVQLGCVGLGVVGPGDTAILGGTFWQQEVNLPAPTVDPAMDIRVNCHAVPGLWQAETIAFFVGASMRWFRDVFCQDEKKRAELEGVDAYTLLEEQARQVPPGAHGVLPIFSDVMRYSAWYHAAPSFLNLSLDPSQSGRHVLFRSLQENAAIVTAQNLLLIRQFTHIDSDVLTFAGGGSKGDLWCQILADVTGKPVRVPVVKEATALGTAIAAGTGADIYPTLAEGGTALVRWERIYTPDPQTTALYEQVAARWKEAYRVQRGLVDRQVTDSLWKAPGL</sequence>
<dbReference type="GO" id="GO:0005975">
    <property type="term" value="P:carbohydrate metabolic process"/>
    <property type="evidence" value="ECO:0007669"/>
    <property type="project" value="InterPro"/>
</dbReference>
<proteinExistence type="inferred from homology"/>
<dbReference type="PIRSF" id="PIRSF000538">
    <property type="entry name" value="GlpK"/>
    <property type="match status" value="1"/>
</dbReference>
<dbReference type="Pfam" id="PF02782">
    <property type="entry name" value="FGGY_C"/>
    <property type="match status" value="1"/>
</dbReference>
<dbReference type="InterPro" id="IPR033676">
    <property type="entry name" value="AI-2_kinase"/>
</dbReference>
<dbReference type="InterPro" id="IPR043129">
    <property type="entry name" value="ATPase_NBD"/>
</dbReference>
<gene>
    <name evidence="8" type="primary">lsrK</name>
    <name evidence="8" type="ORF">FCS05_01685</name>
    <name evidence="7" type="ORF">HNQ10_000308</name>
</gene>
<reference evidence="8 9" key="1">
    <citation type="submission" date="2019-04" db="EMBL/GenBank/DDBJ databases">
        <title>Deinococcus metalilatus MA1002 mutant No.5.</title>
        <authorList>
            <person name="Park W."/>
            <person name="Park C."/>
        </authorList>
    </citation>
    <scope>NUCLEOTIDE SEQUENCE [LARGE SCALE GENOMIC DNA]</scope>
    <source>
        <strain evidence="8 9">MA1002-m5</strain>
    </source>
</reference>
<dbReference type="EC" id="2.7.1.-" evidence="7"/>
<dbReference type="Proteomes" id="UP000536909">
    <property type="component" value="Unassembled WGS sequence"/>
</dbReference>
<dbReference type="GO" id="GO:0009372">
    <property type="term" value="P:quorum sensing"/>
    <property type="evidence" value="ECO:0007669"/>
    <property type="project" value="InterPro"/>
</dbReference>
<dbReference type="AlphaFoldDB" id="A0AAJ5F610"/>
<evidence type="ECO:0000313" key="9">
    <source>
        <dbReference type="Proteomes" id="UP000308000"/>
    </source>
</evidence>
<dbReference type="RefSeq" id="WP_129117190.1">
    <property type="nucleotide sequence ID" value="NZ_BSUI01000012.1"/>
</dbReference>
<dbReference type="InterPro" id="IPR000577">
    <property type="entry name" value="Carb_kinase_FGGY"/>
</dbReference>
<dbReference type="Pfam" id="PF00370">
    <property type="entry name" value="FGGY_N"/>
    <property type="match status" value="1"/>
</dbReference>
<name>A0AAJ5F610_9DEIO</name>
<comment type="caution">
    <text evidence="8">The sequence shown here is derived from an EMBL/GenBank/DDBJ whole genome shotgun (WGS) entry which is preliminary data.</text>
</comment>
<reference evidence="7 10" key="2">
    <citation type="submission" date="2020-08" db="EMBL/GenBank/DDBJ databases">
        <title>Genomic Encyclopedia of Type Strains, Phase IV (KMG-IV): sequencing the most valuable type-strain genomes for metagenomic binning, comparative biology and taxonomic classification.</title>
        <authorList>
            <person name="Goeker M."/>
        </authorList>
    </citation>
    <scope>NUCLEOTIDE SEQUENCE [LARGE SCALE GENOMIC DNA]</scope>
    <source>
        <strain evidence="7 10">DSM 105434</strain>
    </source>
</reference>
<keyword evidence="3 8" id="KW-0808">Transferase</keyword>
<dbReference type="CDD" id="cd07775">
    <property type="entry name" value="ASKHA_NBD_FGGY_AI-2K"/>
    <property type="match status" value="1"/>
</dbReference>